<sequence>MIALIIATFSSGYYYFSGKGKKLDSDSSSQMSFSANDVKLTQSDTEGMVSVRASVEQAQQNQQTAMTELHTLKATTYIAGKEDTIYTAPKAIAYNNNEKVVLQDQVVAQKATPQGDMIFHTTELTGYPDKKTIQTDRTIQVDSPQGHFTSQGLKADLNSGQYEFFNIRGKYAP</sequence>
<dbReference type="EMBL" id="FMYL01000003">
    <property type="protein sequence ID" value="SDB88560.1"/>
    <property type="molecule type" value="Genomic_DNA"/>
</dbReference>
<evidence type="ECO:0000256" key="4">
    <source>
        <dbReference type="ARBA" id="ARBA00022989"/>
    </source>
</evidence>
<evidence type="ECO:0000313" key="7">
    <source>
        <dbReference type="Proteomes" id="UP000242501"/>
    </source>
</evidence>
<keyword evidence="2" id="KW-0997">Cell inner membrane</keyword>
<reference evidence="7" key="1">
    <citation type="submission" date="2016-09" db="EMBL/GenBank/DDBJ databases">
        <authorList>
            <person name="Varghese N."/>
            <person name="Submissions S."/>
        </authorList>
    </citation>
    <scope>NUCLEOTIDE SEQUENCE [LARGE SCALE GENOMIC DNA]</scope>
    <source>
        <strain evidence="7">ANC 4422</strain>
    </source>
</reference>
<dbReference type="Gene3D" id="2.60.450.10">
    <property type="entry name" value="Lipopolysaccharide (LPS) transport protein A like domain"/>
    <property type="match status" value="1"/>
</dbReference>
<proteinExistence type="predicted"/>
<keyword evidence="7" id="KW-1185">Reference proteome</keyword>
<accession>A0A1G6H2N1</accession>
<dbReference type="InterPro" id="IPR026265">
    <property type="entry name" value="LptC"/>
</dbReference>
<gene>
    <name evidence="6" type="ORF">SAMN05421733_103217</name>
</gene>
<keyword evidence="5" id="KW-0472">Membrane</keyword>
<dbReference type="GO" id="GO:0030288">
    <property type="term" value="C:outer membrane-bounded periplasmic space"/>
    <property type="evidence" value="ECO:0007669"/>
    <property type="project" value="TreeGrafter"/>
</dbReference>
<dbReference type="GO" id="GO:0017089">
    <property type="term" value="F:glycolipid transfer activity"/>
    <property type="evidence" value="ECO:0007669"/>
    <property type="project" value="TreeGrafter"/>
</dbReference>
<keyword evidence="1" id="KW-1003">Cell membrane</keyword>
<dbReference type="Pfam" id="PF06835">
    <property type="entry name" value="LptC"/>
    <property type="match status" value="1"/>
</dbReference>
<evidence type="ECO:0000256" key="2">
    <source>
        <dbReference type="ARBA" id="ARBA00022519"/>
    </source>
</evidence>
<keyword evidence="4" id="KW-1133">Transmembrane helix</keyword>
<protein>
    <submittedName>
        <fullName evidence="6">Lipopolysaccharide export system protein LptC</fullName>
    </submittedName>
</protein>
<keyword evidence="3" id="KW-0812">Transmembrane</keyword>
<dbReference type="InterPro" id="IPR052363">
    <property type="entry name" value="LPS_export_LptC"/>
</dbReference>
<organism evidence="6 7">
    <name type="scientific">Acinetobacter boissieri</name>
    <dbReference type="NCBI Taxonomy" id="1219383"/>
    <lineage>
        <taxon>Bacteria</taxon>
        <taxon>Pseudomonadati</taxon>
        <taxon>Pseudomonadota</taxon>
        <taxon>Gammaproteobacteria</taxon>
        <taxon>Moraxellales</taxon>
        <taxon>Moraxellaceae</taxon>
        <taxon>Acinetobacter</taxon>
    </lineage>
</organism>
<dbReference type="InterPro" id="IPR010664">
    <property type="entry name" value="LipoPS_assembly_LptC-rel"/>
</dbReference>
<evidence type="ECO:0000256" key="1">
    <source>
        <dbReference type="ARBA" id="ARBA00022475"/>
    </source>
</evidence>
<dbReference type="STRING" id="1219383.SAMN05421733_103217"/>
<evidence type="ECO:0000256" key="5">
    <source>
        <dbReference type="ARBA" id="ARBA00023136"/>
    </source>
</evidence>
<dbReference type="Proteomes" id="UP000242501">
    <property type="component" value="Unassembled WGS sequence"/>
</dbReference>
<dbReference type="NCBIfam" id="TIGR04409">
    <property type="entry name" value="LptC_YrbK"/>
    <property type="match status" value="1"/>
</dbReference>
<dbReference type="GO" id="GO:0015221">
    <property type="term" value="F:lipopolysaccharide transmembrane transporter activity"/>
    <property type="evidence" value="ECO:0007669"/>
    <property type="project" value="InterPro"/>
</dbReference>
<evidence type="ECO:0000313" key="6">
    <source>
        <dbReference type="EMBL" id="SDB88560.1"/>
    </source>
</evidence>
<dbReference type="GO" id="GO:0005886">
    <property type="term" value="C:plasma membrane"/>
    <property type="evidence" value="ECO:0007669"/>
    <property type="project" value="InterPro"/>
</dbReference>
<dbReference type="PANTHER" id="PTHR37481">
    <property type="entry name" value="LIPOPOLYSACCHARIDE EXPORT SYSTEM PROTEIN LPTC"/>
    <property type="match status" value="1"/>
</dbReference>
<dbReference type="AlphaFoldDB" id="A0A1G6H2N1"/>
<evidence type="ECO:0000256" key="3">
    <source>
        <dbReference type="ARBA" id="ARBA00022692"/>
    </source>
</evidence>
<name>A0A1G6H2N1_9GAMM</name>
<dbReference type="PANTHER" id="PTHR37481:SF1">
    <property type="entry name" value="LIPOPOLYSACCHARIDE EXPORT SYSTEM PROTEIN LPTC"/>
    <property type="match status" value="1"/>
</dbReference>